<proteinExistence type="predicted"/>
<keyword evidence="3" id="KW-1185">Reference proteome</keyword>
<gene>
    <name evidence="2" type="ORF">F0562_015259</name>
</gene>
<evidence type="ECO:0000313" key="2">
    <source>
        <dbReference type="EMBL" id="KAA8517781.1"/>
    </source>
</evidence>
<evidence type="ECO:0000256" key="1">
    <source>
        <dbReference type="SAM" id="MobiDB-lite"/>
    </source>
</evidence>
<reference evidence="2 3" key="1">
    <citation type="submission" date="2019-09" db="EMBL/GenBank/DDBJ databases">
        <title>A chromosome-level genome assembly of the Chinese tupelo Nyssa sinensis.</title>
        <authorList>
            <person name="Yang X."/>
            <person name="Kang M."/>
            <person name="Yang Y."/>
            <person name="Xiong H."/>
            <person name="Wang M."/>
            <person name="Zhang Z."/>
            <person name="Wang Z."/>
            <person name="Wu H."/>
            <person name="Ma T."/>
            <person name="Liu J."/>
            <person name="Xi Z."/>
        </authorList>
    </citation>
    <scope>NUCLEOTIDE SEQUENCE [LARGE SCALE GENOMIC DNA]</scope>
    <source>
        <strain evidence="2">J267</strain>
        <tissue evidence="2">Leaf</tissue>
    </source>
</reference>
<dbReference type="EMBL" id="CM018050">
    <property type="protein sequence ID" value="KAA8517781.1"/>
    <property type="molecule type" value="Genomic_DNA"/>
</dbReference>
<dbReference type="AlphaFoldDB" id="A0A5J4ZKQ5"/>
<organism evidence="2 3">
    <name type="scientific">Nyssa sinensis</name>
    <dbReference type="NCBI Taxonomy" id="561372"/>
    <lineage>
        <taxon>Eukaryota</taxon>
        <taxon>Viridiplantae</taxon>
        <taxon>Streptophyta</taxon>
        <taxon>Embryophyta</taxon>
        <taxon>Tracheophyta</taxon>
        <taxon>Spermatophyta</taxon>
        <taxon>Magnoliopsida</taxon>
        <taxon>eudicotyledons</taxon>
        <taxon>Gunneridae</taxon>
        <taxon>Pentapetalae</taxon>
        <taxon>asterids</taxon>
        <taxon>Cornales</taxon>
        <taxon>Nyssaceae</taxon>
        <taxon>Nyssa</taxon>
    </lineage>
</organism>
<sequence>MVAPNTKRGGGKTGSSRPDAHLTETSEAFPGDADHLTSEELQGEQDQEMNSPSTQEEMFFQWTTATHSKGEKVTMPESIEALAKLPSLDHGGRLDKANLRTYVRSR</sequence>
<evidence type="ECO:0000313" key="3">
    <source>
        <dbReference type="Proteomes" id="UP000325577"/>
    </source>
</evidence>
<dbReference type="Proteomes" id="UP000325577">
    <property type="component" value="Linkage Group LG7"/>
</dbReference>
<feature type="region of interest" description="Disordered" evidence="1">
    <location>
        <begin position="1"/>
        <end position="56"/>
    </location>
</feature>
<name>A0A5J4ZKQ5_9ASTE</name>
<protein>
    <submittedName>
        <fullName evidence="2">Uncharacterized protein</fullName>
    </submittedName>
</protein>
<accession>A0A5J4ZKQ5</accession>